<dbReference type="AlphaFoldDB" id="A0A9P7W2Q2"/>
<feature type="domain" description="EF-hand" evidence="9">
    <location>
        <begin position="406"/>
        <end position="441"/>
    </location>
</feature>
<comment type="subcellular location">
    <subcellularLocation>
        <location evidence="1">Membrane</location>
    </subcellularLocation>
</comment>
<keyword evidence="3" id="KW-0106">Calcium</keyword>
<dbReference type="Gene3D" id="1.10.238.10">
    <property type="entry name" value="EF-hand"/>
    <property type="match status" value="1"/>
</dbReference>
<dbReference type="SUPFAM" id="SSF47473">
    <property type="entry name" value="EF-hand"/>
    <property type="match status" value="1"/>
</dbReference>
<keyword evidence="6" id="KW-0175">Coiled coil</keyword>
<evidence type="ECO:0000256" key="8">
    <source>
        <dbReference type="SAM" id="Phobius"/>
    </source>
</evidence>
<evidence type="ECO:0000256" key="6">
    <source>
        <dbReference type="SAM" id="Coils"/>
    </source>
</evidence>
<dbReference type="GO" id="GO:0006874">
    <property type="term" value="P:intracellular calcium ion homeostasis"/>
    <property type="evidence" value="ECO:0007669"/>
    <property type="project" value="TreeGrafter"/>
</dbReference>
<evidence type="ECO:0000256" key="5">
    <source>
        <dbReference type="ARBA" id="ARBA00023136"/>
    </source>
</evidence>
<dbReference type="InterPro" id="IPR006685">
    <property type="entry name" value="MscS_channel_2nd"/>
</dbReference>
<protein>
    <recommendedName>
        <fullName evidence="9">EF-hand domain-containing protein</fullName>
    </recommendedName>
</protein>
<evidence type="ECO:0000313" key="10">
    <source>
        <dbReference type="EMBL" id="KAG7450944.1"/>
    </source>
</evidence>
<sequence length="800" mass="90436">MGRESPPPTTPLARDYAPVATTSSSPTNEHEKKPSTSTRASTDSDTTATHTSDEFNWSDDDSSGPKNSDGVKAKRGRVIYLAFIKLSRWVRVLVIGILGCAILITPLLVVQLRFKAIPSSVRMQVHVWSLWFTVIWAAACGTYLVVDAIPRLIVGLIVLFGGQLERSKMQIELALAVQGWVKLALDISWAWIALSVIRTLYKPAGNYWVIINRIMQALFSAGIIILAEKVFLQFVAINFHQKALADRLTENKLGLRALDRLSNAQPVFGLGNKHPKRRVHKSPGTSVDLNNAAPRGHNQNPSQLGHGNEIDAHREKLITATRTARRRRKRKSFMPSVIVDQVGGAIDQVGDAIGQVALKNSKFNREGDLGGLHSARKLARKLFRSLNDVDPDRDYLIVEDFYPYFRSTQEATVAFALFDKDGNGDISKREMREAVQRIYRERKSLIASLKDAGSAVTKLDAVLLCCSLVGIIFCCLLIFNKSNTLESLVPLATVILGFSFVFGNAAATLFASLIFIFSTHVFDVGDLVMIDDQVLMVREFGLFSTTFRRVDGQEIIAPNSLLASSKLIHNLRRSNSMWETTNIQIAYNTPLPVIEEIRTRIKSYVSENNREWSGMDLNIDKMEYQNLIQLIVAMEHRPNWQDWGGRWVRRTKFMRNLKMILEDLDESWKKKQRKELERKKEEVWQAVKRWMKEAEEALREVAQREAEEREAIEAAARVEAEEVELEQMVMEDGLQMTSAEAVDFWLHQVLAEWFGSGPGLHFKKVTCHAPPESDDEQDKETEGDDESEESEGTLERRKRV</sequence>
<evidence type="ECO:0000256" key="3">
    <source>
        <dbReference type="ARBA" id="ARBA00022837"/>
    </source>
</evidence>
<feature type="compositionally biased region" description="Low complexity" evidence="7">
    <location>
        <begin position="35"/>
        <end position="50"/>
    </location>
</feature>
<dbReference type="InterPro" id="IPR058650">
    <property type="entry name" value="Msy1/2-like"/>
</dbReference>
<dbReference type="PANTHER" id="PTHR31323">
    <property type="entry name" value="MECHANOSENSITIVE ION CHANNEL PROTEIN MSY2"/>
    <property type="match status" value="1"/>
</dbReference>
<dbReference type="OrthoDB" id="544685at2759"/>
<dbReference type="Pfam" id="PF25886">
    <property type="entry name" value="Msy1"/>
    <property type="match status" value="1"/>
</dbReference>
<dbReference type="InterPro" id="IPR011992">
    <property type="entry name" value="EF-hand-dom_pair"/>
</dbReference>
<dbReference type="EMBL" id="MU250525">
    <property type="protein sequence ID" value="KAG7450944.1"/>
    <property type="molecule type" value="Genomic_DNA"/>
</dbReference>
<evidence type="ECO:0000256" key="7">
    <source>
        <dbReference type="SAM" id="MobiDB-lite"/>
    </source>
</evidence>
<feature type="region of interest" description="Disordered" evidence="7">
    <location>
        <begin position="764"/>
        <end position="800"/>
    </location>
</feature>
<dbReference type="Proteomes" id="UP000812287">
    <property type="component" value="Unassembled WGS sequence"/>
</dbReference>
<evidence type="ECO:0000259" key="9">
    <source>
        <dbReference type="PROSITE" id="PS50222"/>
    </source>
</evidence>
<dbReference type="InterPro" id="IPR018247">
    <property type="entry name" value="EF_Hand_1_Ca_BS"/>
</dbReference>
<dbReference type="PROSITE" id="PS00018">
    <property type="entry name" value="EF_HAND_1"/>
    <property type="match status" value="1"/>
</dbReference>
<dbReference type="RefSeq" id="XP_043044444.1">
    <property type="nucleotide sequence ID" value="XM_043178776.1"/>
</dbReference>
<dbReference type="InterPro" id="IPR023408">
    <property type="entry name" value="MscS_beta-dom_sf"/>
</dbReference>
<feature type="transmembrane region" description="Helical" evidence="8">
    <location>
        <begin position="180"/>
        <end position="201"/>
    </location>
</feature>
<feature type="region of interest" description="Disordered" evidence="7">
    <location>
        <begin position="272"/>
        <end position="312"/>
    </location>
</feature>
<feature type="transmembrane region" description="Helical" evidence="8">
    <location>
        <begin position="130"/>
        <end position="160"/>
    </location>
</feature>
<keyword evidence="4 8" id="KW-1133">Transmembrane helix</keyword>
<dbReference type="SMART" id="SM00054">
    <property type="entry name" value="EFh"/>
    <property type="match status" value="1"/>
</dbReference>
<proteinExistence type="predicted"/>
<evidence type="ECO:0000313" key="11">
    <source>
        <dbReference type="Proteomes" id="UP000812287"/>
    </source>
</evidence>
<dbReference type="GO" id="GO:0016020">
    <property type="term" value="C:membrane"/>
    <property type="evidence" value="ECO:0007669"/>
    <property type="project" value="UniProtKB-SubCell"/>
</dbReference>
<evidence type="ECO:0000256" key="4">
    <source>
        <dbReference type="ARBA" id="ARBA00022989"/>
    </source>
</evidence>
<dbReference type="PANTHER" id="PTHR31323:SF11">
    <property type="entry name" value="EF-HAND DOMAIN-CONTAINING PROTEIN"/>
    <property type="match status" value="1"/>
</dbReference>
<name>A0A9P7W2Q2_9AGAR</name>
<dbReference type="CDD" id="cd00051">
    <property type="entry name" value="EFh"/>
    <property type="match status" value="1"/>
</dbReference>
<feature type="coiled-coil region" evidence="6">
    <location>
        <begin position="669"/>
        <end position="724"/>
    </location>
</feature>
<dbReference type="Gene3D" id="2.30.30.60">
    <property type="match status" value="1"/>
</dbReference>
<feature type="compositionally biased region" description="Acidic residues" evidence="7">
    <location>
        <begin position="772"/>
        <end position="792"/>
    </location>
</feature>
<feature type="compositionally biased region" description="Pro residues" evidence="7">
    <location>
        <begin position="1"/>
        <end position="10"/>
    </location>
</feature>
<organism evidence="10 11">
    <name type="scientific">Guyanagaster necrorhizus</name>
    <dbReference type="NCBI Taxonomy" id="856835"/>
    <lineage>
        <taxon>Eukaryota</taxon>
        <taxon>Fungi</taxon>
        <taxon>Dikarya</taxon>
        <taxon>Basidiomycota</taxon>
        <taxon>Agaricomycotina</taxon>
        <taxon>Agaricomycetes</taxon>
        <taxon>Agaricomycetidae</taxon>
        <taxon>Agaricales</taxon>
        <taxon>Marasmiineae</taxon>
        <taxon>Physalacriaceae</taxon>
        <taxon>Guyanagaster</taxon>
    </lineage>
</organism>
<dbReference type="PROSITE" id="PS50222">
    <property type="entry name" value="EF_HAND_2"/>
    <property type="match status" value="1"/>
</dbReference>
<dbReference type="InterPro" id="IPR010920">
    <property type="entry name" value="LSM_dom_sf"/>
</dbReference>
<feature type="transmembrane region" description="Helical" evidence="8">
    <location>
        <begin position="491"/>
        <end position="517"/>
    </location>
</feature>
<feature type="transmembrane region" description="Helical" evidence="8">
    <location>
        <begin position="459"/>
        <end position="479"/>
    </location>
</feature>
<evidence type="ECO:0000256" key="2">
    <source>
        <dbReference type="ARBA" id="ARBA00022692"/>
    </source>
</evidence>
<evidence type="ECO:0000256" key="1">
    <source>
        <dbReference type="ARBA" id="ARBA00004370"/>
    </source>
</evidence>
<keyword evidence="5 8" id="KW-0472">Membrane</keyword>
<dbReference type="GeneID" id="66101070"/>
<feature type="transmembrane region" description="Helical" evidence="8">
    <location>
        <begin position="89"/>
        <end position="110"/>
    </location>
</feature>
<feature type="region of interest" description="Disordered" evidence="7">
    <location>
        <begin position="1"/>
        <end position="70"/>
    </location>
</feature>
<reference evidence="10" key="1">
    <citation type="submission" date="2020-11" db="EMBL/GenBank/DDBJ databases">
        <title>Adaptations for nitrogen fixation in a non-lichenized fungal sporocarp promotes dispersal by wood-feeding termites.</title>
        <authorList>
            <consortium name="DOE Joint Genome Institute"/>
            <person name="Koch R.A."/>
            <person name="Yoon G."/>
            <person name="Arayal U."/>
            <person name="Lail K."/>
            <person name="Amirebrahimi M."/>
            <person name="Labutti K."/>
            <person name="Lipzen A."/>
            <person name="Riley R."/>
            <person name="Barry K."/>
            <person name="Henrissat B."/>
            <person name="Grigoriev I.V."/>
            <person name="Herr J.R."/>
            <person name="Aime M.C."/>
        </authorList>
    </citation>
    <scope>NUCLEOTIDE SEQUENCE</scope>
    <source>
        <strain evidence="10">MCA 3950</strain>
    </source>
</reference>
<dbReference type="Pfam" id="PF00924">
    <property type="entry name" value="MS_channel_2nd"/>
    <property type="match status" value="1"/>
</dbReference>
<dbReference type="SUPFAM" id="SSF50182">
    <property type="entry name" value="Sm-like ribonucleoproteins"/>
    <property type="match status" value="1"/>
</dbReference>
<dbReference type="GO" id="GO:0005509">
    <property type="term" value="F:calcium ion binding"/>
    <property type="evidence" value="ECO:0007669"/>
    <property type="project" value="InterPro"/>
</dbReference>
<keyword evidence="11" id="KW-1185">Reference proteome</keyword>
<comment type="caution">
    <text evidence="10">The sequence shown here is derived from an EMBL/GenBank/DDBJ whole genome shotgun (WGS) entry which is preliminary data.</text>
</comment>
<dbReference type="GO" id="GO:0005262">
    <property type="term" value="F:calcium channel activity"/>
    <property type="evidence" value="ECO:0007669"/>
    <property type="project" value="TreeGrafter"/>
</dbReference>
<keyword evidence="2 8" id="KW-0812">Transmembrane</keyword>
<gene>
    <name evidence="10" type="ORF">BT62DRAFT_1071560</name>
</gene>
<dbReference type="InterPro" id="IPR002048">
    <property type="entry name" value="EF_hand_dom"/>
</dbReference>
<accession>A0A9P7W2Q2</accession>